<dbReference type="InterPro" id="IPR013240">
    <property type="entry name" value="DNA-dir_RNA_pol1_su_RPA34"/>
</dbReference>
<feature type="compositionally biased region" description="Basic and acidic residues" evidence="1">
    <location>
        <begin position="108"/>
        <end position="119"/>
    </location>
</feature>
<accession>A0A218Z9Y9</accession>
<evidence type="ECO:0000313" key="3">
    <source>
        <dbReference type="Proteomes" id="UP000242519"/>
    </source>
</evidence>
<dbReference type="InterPro" id="IPR053263">
    <property type="entry name" value="Euk_RPA34_RNAP_subunit"/>
</dbReference>
<keyword evidence="3" id="KW-1185">Reference proteome</keyword>
<feature type="compositionally biased region" description="Acidic residues" evidence="1">
    <location>
        <begin position="81"/>
        <end position="97"/>
    </location>
</feature>
<organism evidence="2 3">
    <name type="scientific">Diplocarpon coronariae</name>
    <dbReference type="NCBI Taxonomy" id="2795749"/>
    <lineage>
        <taxon>Eukaryota</taxon>
        <taxon>Fungi</taxon>
        <taxon>Dikarya</taxon>
        <taxon>Ascomycota</taxon>
        <taxon>Pezizomycotina</taxon>
        <taxon>Leotiomycetes</taxon>
        <taxon>Helotiales</taxon>
        <taxon>Drepanopezizaceae</taxon>
        <taxon>Diplocarpon</taxon>
    </lineage>
</organism>
<evidence type="ECO:0000256" key="1">
    <source>
        <dbReference type="SAM" id="MobiDB-lite"/>
    </source>
</evidence>
<dbReference type="PANTHER" id="PTHR28155:SF1">
    <property type="entry name" value="DNA-DIRECTED RNA POLYMERASE I SUBUNIT RPA34.5-DOMAIN-CONTAINING PROTEIN"/>
    <property type="match status" value="1"/>
</dbReference>
<reference evidence="2 3" key="1">
    <citation type="submission" date="2017-04" db="EMBL/GenBank/DDBJ databases">
        <title>Draft genome sequence of Marssonina coronaria NL1: causal agent of apple blotch.</title>
        <authorList>
            <person name="Cheng Q."/>
        </authorList>
    </citation>
    <scope>NUCLEOTIDE SEQUENCE [LARGE SCALE GENOMIC DNA]</scope>
    <source>
        <strain evidence="2 3">NL1</strain>
    </source>
</reference>
<dbReference type="Pfam" id="PF08208">
    <property type="entry name" value="RNA_polI_A34"/>
    <property type="match status" value="1"/>
</dbReference>
<dbReference type="PANTHER" id="PTHR28155">
    <property type="entry name" value="ACR243WP"/>
    <property type="match status" value="1"/>
</dbReference>
<dbReference type="Gene3D" id="6.20.250.70">
    <property type="match status" value="1"/>
</dbReference>
<dbReference type="GO" id="GO:0006360">
    <property type="term" value="P:transcription by RNA polymerase I"/>
    <property type="evidence" value="ECO:0007669"/>
    <property type="project" value="InterPro"/>
</dbReference>
<proteinExistence type="predicted"/>
<feature type="region of interest" description="Disordered" evidence="1">
    <location>
        <begin position="24"/>
        <end position="138"/>
    </location>
</feature>
<comment type="caution">
    <text evidence="2">The sequence shown here is derived from an EMBL/GenBank/DDBJ whole genome shotgun (WGS) entry which is preliminary data.</text>
</comment>
<dbReference type="OrthoDB" id="76224at2759"/>
<dbReference type="EMBL" id="MZNU01000102">
    <property type="protein sequence ID" value="OWP04524.1"/>
    <property type="molecule type" value="Genomic_DNA"/>
</dbReference>
<feature type="compositionally biased region" description="Acidic residues" evidence="1">
    <location>
        <begin position="40"/>
        <end position="51"/>
    </location>
</feature>
<sequence>MASEKLEFREAGKKKETALSKIATKKTLPPATFKSQEFIIDSEDGDSESDEETSRVEPFKGVSKANGKLPAPSGSSSSSEGESESDDESNHDEDDSEGAAKSAPVIVERTERPMKESTKRTVSFEPPPPFHPPAGFKLSNLDEGSNVSRLLEKSSLEGKQIWYFTAPASIPISTIKEMSLSDAKDGKEILSYMGNSYGFRKDSTEGKTYTKIMVPSSSDDVYKCASESIDRVFHLQQIIRDPAIENTSKATIPAKKLVRKQPEGLRMRFKPIGFGAGATGRIGSASPEASDKEMEASLTMRRAPGITFSDEEMEETPPVTTKSHAKTKSSKSSAGVISEKGPSLKRKHSEERRNLSAVRPAQ</sequence>
<evidence type="ECO:0000313" key="2">
    <source>
        <dbReference type="EMBL" id="OWP04524.1"/>
    </source>
</evidence>
<dbReference type="InParanoid" id="A0A218Z9Y9"/>
<dbReference type="STRING" id="503106.A0A218Z9Y9"/>
<dbReference type="Proteomes" id="UP000242519">
    <property type="component" value="Unassembled WGS sequence"/>
</dbReference>
<protein>
    <submittedName>
        <fullName evidence="2">Uncharacterized protein</fullName>
    </submittedName>
</protein>
<name>A0A218Z9Y9_9HELO</name>
<dbReference type="AlphaFoldDB" id="A0A218Z9Y9"/>
<gene>
    <name evidence="2" type="ORF">B2J93_1383</name>
</gene>
<feature type="region of interest" description="Disordered" evidence="1">
    <location>
        <begin position="277"/>
        <end position="362"/>
    </location>
</feature>